<proteinExistence type="predicted"/>
<reference evidence="2" key="3">
    <citation type="submission" date="2022-01" db="EMBL/GenBank/DDBJ databases">
        <authorList>
            <person name="Rubenstein D.R."/>
        </authorList>
    </citation>
    <scope>NUCLEOTIDE SEQUENCE</scope>
    <source>
        <strain evidence="2">SS15</strain>
        <tissue evidence="2">Liver</tissue>
    </source>
</reference>
<evidence type="ECO:0000313" key="3">
    <source>
        <dbReference type="Proteomes" id="UP000618051"/>
    </source>
</evidence>
<reference evidence="2 3" key="2">
    <citation type="journal article" date="2021" name="J. Hered.">
        <title>Feather Gene Expression Elucidates the Developmental Basis of Plumage Iridescence in African Starlings.</title>
        <authorList>
            <person name="Rubenstein D.R."/>
            <person name="Corvelo A."/>
            <person name="MacManes M.D."/>
            <person name="Maia R."/>
            <person name="Narzisi G."/>
            <person name="Rousaki A."/>
            <person name="Vandenabeele P."/>
            <person name="Shawkey M.D."/>
            <person name="Solomon J."/>
        </authorList>
    </citation>
    <scope>NUCLEOTIDE SEQUENCE [LARGE SCALE GENOMIC DNA]</scope>
    <source>
        <strain evidence="2">SS15</strain>
    </source>
</reference>
<sequence length="10" mass="1281">MKTWIWTITT</sequence>
<evidence type="ECO:0000313" key="2">
    <source>
        <dbReference type="EMBL" id="KAI1231003.1"/>
    </source>
</evidence>
<dbReference type="EMBL" id="JADDUC010000339">
    <property type="protein sequence ID" value="KAG0114129.1"/>
    <property type="molecule type" value="Genomic_DNA"/>
</dbReference>
<comment type="caution">
    <text evidence="1">The sequence shown here is derived from an EMBL/GenBank/DDBJ whole genome shotgun (WGS) entry which is preliminary data.</text>
</comment>
<name>A0A835NF87_9PASS</name>
<evidence type="ECO:0000313" key="1">
    <source>
        <dbReference type="EMBL" id="KAG0114129.1"/>
    </source>
</evidence>
<accession>A0A835NF87</accession>
<dbReference type="Proteomes" id="UP000618051">
    <property type="component" value="Unassembled WGS sequence"/>
</dbReference>
<organism evidence="1">
    <name type="scientific">Lamprotornis superbus</name>
    <dbReference type="NCBI Taxonomy" id="245042"/>
    <lineage>
        <taxon>Eukaryota</taxon>
        <taxon>Metazoa</taxon>
        <taxon>Chordata</taxon>
        <taxon>Craniata</taxon>
        <taxon>Vertebrata</taxon>
        <taxon>Euteleostomi</taxon>
        <taxon>Archelosauria</taxon>
        <taxon>Archosauria</taxon>
        <taxon>Dinosauria</taxon>
        <taxon>Saurischia</taxon>
        <taxon>Theropoda</taxon>
        <taxon>Coelurosauria</taxon>
        <taxon>Aves</taxon>
        <taxon>Neognathae</taxon>
        <taxon>Neoaves</taxon>
        <taxon>Telluraves</taxon>
        <taxon>Australaves</taxon>
        <taxon>Passeriformes</taxon>
        <taxon>Sturnidae</taxon>
        <taxon>Lamprotornis</taxon>
    </lineage>
</organism>
<keyword evidence="3" id="KW-1185">Reference proteome</keyword>
<dbReference type="EMBL" id="JADDUC020000028">
    <property type="protein sequence ID" value="KAI1231003.1"/>
    <property type="molecule type" value="Genomic_DNA"/>
</dbReference>
<protein>
    <submittedName>
        <fullName evidence="1">Uncharacterized protein</fullName>
    </submittedName>
</protein>
<gene>
    <name evidence="2" type="ORF">IHE44_0008442</name>
    <name evidence="1" type="ORF">IHE44_008787</name>
</gene>
<reference evidence="1" key="1">
    <citation type="submission" date="2020-10" db="EMBL/GenBank/DDBJ databases">
        <title>Feather gene expression reveals the developmental basis of iridescence in African starlings.</title>
        <authorList>
            <person name="Rubenstein D.R."/>
        </authorList>
    </citation>
    <scope>NUCLEOTIDE SEQUENCE</scope>
    <source>
        <strain evidence="1">SS15</strain>
        <tissue evidence="1">Liver</tissue>
    </source>
</reference>